<dbReference type="OrthoDB" id="9781413at2"/>
<dbReference type="AlphaFoldDB" id="A0A1H8BH93"/>
<dbReference type="InterPro" id="IPR023214">
    <property type="entry name" value="HAD_sf"/>
</dbReference>
<dbReference type="SUPFAM" id="SSF56784">
    <property type="entry name" value="HAD-like"/>
    <property type="match status" value="1"/>
</dbReference>
<dbReference type="GO" id="GO:0000287">
    <property type="term" value="F:magnesium ion binding"/>
    <property type="evidence" value="ECO:0007669"/>
    <property type="project" value="TreeGrafter"/>
</dbReference>
<dbReference type="NCBIfam" id="TIGR00099">
    <property type="entry name" value="Cof-subfamily"/>
    <property type="match status" value="1"/>
</dbReference>
<protein>
    <recommendedName>
        <fullName evidence="3">Cof subfamily of IIB subfamily of haloacid dehalogenase superfamily/HAD-superfamily hydrolase, subfamily IIB</fullName>
    </recommendedName>
</protein>
<name>A0A1H8BH93_9FIRM</name>
<evidence type="ECO:0008006" key="3">
    <source>
        <dbReference type="Google" id="ProtNLM"/>
    </source>
</evidence>
<evidence type="ECO:0000313" key="2">
    <source>
        <dbReference type="Proteomes" id="UP000199158"/>
    </source>
</evidence>
<dbReference type="Gene3D" id="3.40.50.1000">
    <property type="entry name" value="HAD superfamily/HAD-like"/>
    <property type="match status" value="1"/>
</dbReference>
<dbReference type="SFLD" id="SFLDS00003">
    <property type="entry name" value="Haloacid_Dehalogenase"/>
    <property type="match status" value="1"/>
</dbReference>
<dbReference type="EMBL" id="FOCG01000001">
    <property type="protein sequence ID" value="SEM82192.1"/>
    <property type="molecule type" value="Genomic_DNA"/>
</dbReference>
<dbReference type="GO" id="GO:0016791">
    <property type="term" value="F:phosphatase activity"/>
    <property type="evidence" value="ECO:0007669"/>
    <property type="project" value="TreeGrafter"/>
</dbReference>
<evidence type="ECO:0000313" key="1">
    <source>
        <dbReference type="EMBL" id="SEM82192.1"/>
    </source>
</evidence>
<dbReference type="Pfam" id="PF08282">
    <property type="entry name" value="Hydrolase_3"/>
    <property type="match status" value="1"/>
</dbReference>
<dbReference type="SFLD" id="SFLDG01140">
    <property type="entry name" value="C2.B:_Phosphomannomutase_and_P"/>
    <property type="match status" value="1"/>
</dbReference>
<organism evidence="1 2">
    <name type="scientific">Hydrogenoanaerobacterium saccharovorans</name>
    <dbReference type="NCBI Taxonomy" id="474960"/>
    <lineage>
        <taxon>Bacteria</taxon>
        <taxon>Bacillati</taxon>
        <taxon>Bacillota</taxon>
        <taxon>Clostridia</taxon>
        <taxon>Eubacteriales</taxon>
        <taxon>Oscillospiraceae</taxon>
        <taxon>Hydrogenoanaerobacterium</taxon>
    </lineage>
</organism>
<keyword evidence="2" id="KW-1185">Reference proteome</keyword>
<dbReference type="InterPro" id="IPR036412">
    <property type="entry name" value="HAD-like_sf"/>
</dbReference>
<dbReference type="Gene3D" id="3.30.1240.10">
    <property type="match status" value="1"/>
</dbReference>
<gene>
    <name evidence="1" type="ORF">SAMN05216180_1905</name>
</gene>
<dbReference type="InterPro" id="IPR000150">
    <property type="entry name" value="Cof"/>
</dbReference>
<dbReference type="PANTHER" id="PTHR10000">
    <property type="entry name" value="PHOSPHOSERINE PHOSPHATASE"/>
    <property type="match status" value="1"/>
</dbReference>
<dbReference type="PANTHER" id="PTHR10000:SF8">
    <property type="entry name" value="HAD SUPERFAMILY HYDROLASE-LIKE, TYPE 3"/>
    <property type="match status" value="1"/>
</dbReference>
<accession>A0A1H8BH93</accession>
<dbReference type="GO" id="GO:0005829">
    <property type="term" value="C:cytosol"/>
    <property type="evidence" value="ECO:0007669"/>
    <property type="project" value="TreeGrafter"/>
</dbReference>
<dbReference type="STRING" id="474960.SAMN05216180_1905"/>
<reference evidence="1 2" key="1">
    <citation type="submission" date="2016-10" db="EMBL/GenBank/DDBJ databases">
        <authorList>
            <person name="de Groot N.N."/>
        </authorList>
    </citation>
    <scope>NUCLEOTIDE SEQUENCE [LARGE SCALE GENOMIC DNA]</scope>
    <source>
        <strain evidence="1 2">CGMCC 1.5070</strain>
    </source>
</reference>
<dbReference type="RefSeq" id="WP_092753909.1">
    <property type="nucleotide sequence ID" value="NZ_FOCG01000001.1"/>
</dbReference>
<dbReference type="InterPro" id="IPR006379">
    <property type="entry name" value="HAD-SF_hydro_IIB"/>
</dbReference>
<dbReference type="Proteomes" id="UP000199158">
    <property type="component" value="Unassembled WGS sequence"/>
</dbReference>
<sequence>MALLKKYLYSDMDGTLIGNNKTVSQRNIDAIKEFVAHGGEFSVATGRSAELALPYLAGIPLTMPGIIYNGAAVYDFDKCTYLHKWCIPEDIMRKLVTTAIQVYPTVCAEVCDGRPMQLVNPNSEMDVYIIAENQAYEFASLDSCGDCLKVLFYGEHERLLEVQAAIESAGIRGVTSCFSAPFYLEYLPEDASKGHALQWISENLGGDLAQTAAIGDFDNDITMIEEVGFGAAPSNAQQVIKDRADVIVAHHTESAVADLIYSHLLLDEHAVL</sequence>
<dbReference type="NCBIfam" id="TIGR01484">
    <property type="entry name" value="HAD-SF-IIB"/>
    <property type="match status" value="1"/>
</dbReference>
<proteinExistence type="predicted"/>